<reference evidence="1 2" key="1">
    <citation type="submission" date="2023-07" db="EMBL/GenBank/DDBJ databases">
        <title>Description of novel actinomycetes strains, isolated from tidal flat sediment.</title>
        <authorList>
            <person name="Lu C."/>
        </authorList>
    </citation>
    <scope>NUCLEOTIDE SEQUENCE [LARGE SCALE GENOMIC DNA]</scope>
    <source>
        <strain evidence="1 2">SYSU T00b441</strain>
    </source>
</reference>
<keyword evidence="2" id="KW-1185">Reference proteome</keyword>
<gene>
    <name evidence="1" type="ORF">Q6348_14400</name>
</gene>
<dbReference type="InterPro" id="IPR011991">
    <property type="entry name" value="ArsR-like_HTH"/>
</dbReference>
<dbReference type="Proteomes" id="UP001232536">
    <property type="component" value="Unassembled WGS sequence"/>
</dbReference>
<sequence length="102" mass="11664">MPDLDRSRPEVPRWTFLTHHAQVLLVVAADHTARVADIATRVGVSGRATLTILADLEESGYLTRERVGRRTHYRVARHRPLRHPEHRGHEIDELIAVLKPQV</sequence>
<name>A0ABT9DEZ5_9CELL</name>
<dbReference type="EMBL" id="JAUQYP010000002">
    <property type="protein sequence ID" value="MDO8108386.1"/>
    <property type="molecule type" value="Genomic_DNA"/>
</dbReference>
<proteinExistence type="predicted"/>
<organism evidence="1 2">
    <name type="scientific">Actinotalea lenta</name>
    <dbReference type="NCBI Taxonomy" id="3064654"/>
    <lineage>
        <taxon>Bacteria</taxon>
        <taxon>Bacillati</taxon>
        <taxon>Actinomycetota</taxon>
        <taxon>Actinomycetes</taxon>
        <taxon>Micrococcales</taxon>
        <taxon>Cellulomonadaceae</taxon>
        <taxon>Actinotalea</taxon>
    </lineage>
</organism>
<dbReference type="InterPro" id="IPR036390">
    <property type="entry name" value="WH_DNA-bd_sf"/>
</dbReference>
<protein>
    <submittedName>
        <fullName evidence="1">Winged helix-turn-helix domain-containing protein</fullName>
    </submittedName>
</protein>
<comment type="caution">
    <text evidence="1">The sequence shown here is derived from an EMBL/GenBank/DDBJ whole genome shotgun (WGS) entry which is preliminary data.</text>
</comment>
<evidence type="ECO:0000313" key="2">
    <source>
        <dbReference type="Proteomes" id="UP001232536"/>
    </source>
</evidence>
<dbReference type="CDD" id="cd00090">
    <property type="entry name" value="HTH_ARSR"/>
    <property type="match status" value="1"/>
</dbReference>
<dbReference type="SUPFAM" id="SSF46785">
    <property type="entry name" value="Winged helix' DNA-binding domain"/>
    <property type="match status" value="1"/>
</dbReference>
<dbReference type="InterPro" id="IPR036388">
    <property type="entry name" value="WH-like_DNA-bd_sf"/>
</dbReference>
<accession>A0ABT9DEZ5</accession>
<dbReference type="Gene3D" id="1.10.10.10">
    <property type="entry name" value="Winged helix-like DNA-binding domain superfamily/Winged helix DNA-binding domain"/>
    <property type="match status" value="1"/>
</dbReference>
<evidence type="ECO:0000313" key="1">
    <source>
        <dbReference type="EMBL" id="MDO8108386.1"/>
    </source>
</evidence>